<dbReference type="RefSeq" id="WP_171591082.1">
    <property type="nucleotide sequence ID" value="NZ_CP053538.1"/>
</dbReference>
<sequence length="607" mass="65361">MTYSLPTPLLPFLLVLMLCVLLAFGLSVAAWRRVNHSRRGWRVGAGLLASAGLWLLAFPPSQPLRSTTTEALLLTDGYSPDTLRQLLRQLGPGTHFWRYASLAASPDTPTLSNLAALRQRLPGLRRLHVLGQGLPAADLPELNTVGLVRHSGAAHTGFRMASWARSTQVGQPWVVEGYLNNHNSAAPVWVRLRAAGGLRDSVKLPNGWGAFRLQFTPKAEGRAVYQLDARAATANGLRLAPEPLPLEVVPARPLRLLLLAATPSFEFRFLKDHLARQGHAVALRVGVSRGLTQTEFLNQSAAAIGQLTPALLHKTDVLVADAASLTALSGTEAGALQAALRNGQSGLILLTDPAVALPRALPARSDFVLQLQAARAAQEPQAVYWAAAGSAKALVPATLRPAPALRVLVTTQGRQPIAAARRIGLGQVVVTTVTETFPWVLQGQTTSYASYWSQLLTAATPPNAPAATIRPENSWPRLNAPLTIRATALAPGPITVKATAGKAVRVALQQDEQMPDWVRGTFWPGTSGWHQASGPQTSSWFYVFSSQQWRGLEAQLRQQAATQWIAQHQPATLPAVAATTGSEPWSRWWGFGLFVLGSGLLWLEEKL</sequence>
<organism evidence="2 3">
    <name type="scientific">Hymenobacter taeanensis</name>
    <dbReference type="NCBI Taxonomy" id="2735321"/>
    <lineage>
        <taxon>Bacteria</taxon>
        <taxon>Pseudomonadati</taxon>
        <taxon>Bacteroidota</taxon>
        <taxon>Cytophagia</taxon>
        <taxon>Cytophagales</taxon>
        <taxon>Hymenobacteraceae</taxon>
        <taxon>Hymenobacter</taxon>
    </lineage>
</organism>
<evidence type="ECO:0000313" key="3">
    <source>
        <dbReference type="Proteomes" id="UP000501623"/>
    </source>
</evidence>
<keyword evidence="1" id="KW-0472">Membrane</keyword>
<dbReference type="EMBL" id="CP053538">
    <property type="protein sequence ID" value="QJX46983.1"/>
    <property type="molecule type" value="Genomic_DNA"/>
</dbReference>
<dbReference type="Proteomes" id="UP000501623">
    <property type="component" value="Chromosome"/>
</dbReference>
<keyword evidence="1" id="KW-1133">Transmembrane helix</keyword>
<protein>
    <submittedName>
        <fullName evidence="2">Uncharacterized protein</fullName>
    </submittedName>
</protein>
<dbReference type="AlphaFoldDB" id="A0A6M6BI55"/>
<proteinExistence type="predicted"/>
<dbReference type="InterPro" id="IPR029062">
    <property type="entry name" value="Class_I_gatase-like"/>
</dbReference>
<accession>A0A6M6BI55</accession>
<feature type="transmembrane region" description="Helical" evidence="1">
    <location>
        <begin position="12"/>
        <end position="31"/>
    </location>
</feature>
<evidence type="ECO:0000313" key="2">
    <source>
        <dbReference type="EMBL" id="QJX46983.1"/>
    </source>
</evidence>
<reference evidence="2 3" key="1">
    <citation type="submission" date="2020-05" db="EMBL/GenBank/DDBJ databases">
        <title>Complete genome sequence of Hymenobacter sp. TS19 in Coasted Sand Dune.</title>
        <authorList>
            <person name="Lee J.-H."/>
            <person name="Jung J.-H."/>
            <person name="Jeong S."/>
            <person name="Zhao L."/>
            <person name="Kim M.-K."/>
            <person name="Seo H.-S."/>
            <person name="Lim S."/>
        </authorList>
    </citation>
    <scope>NUCLEOTIDE SEQUENCE [LARGE SCALE GENOMIC DNA]</scope>
    <source>
        <strain evidence="2 3">TS19</strain>
    </source>
</reference>
<name>A0A6M6BI55_9BACT</name>
<gene>
    <name evidence="2" type="ORF">HMJ29_08570</name>
</gene>
<feature type="transmembrane region" description="Helical" evidence="1">
    <location>
        <begin position="43"/>
        <end position="60"/>
    </location>
</feature>
<dbReference type="SUPFAM" id="SSF52317">
    <property type="entry name" value="Class I glutamine amidotransferase-like"/>
    <property type="match status" value="1"/>
</dbReference>
<evidence type="ECO:0000256" key="1">
    <source>
        <dbReference type="SAM" id="Phobius"/>
    </source>
</evidence>
<keyword evidence="1" id="KW-0812">Transmembrane</keyword>
<dbReference type="KEGG" id="hts:HMJ29_08570"/>
<keyword evidence="3" id="KW-1185">Reference proteome</keyword>
<dbReference type="Gene3D" id="3.40.50.880">
    <property type="match status" value="1"/>
</dbReference>